<protein>
    <submittedName>
        <fullName evidence="2">Uncharacterized protein</fullName>
    </submittedName>
</protein>
<dbReference type="EMBL" id="JBGFUD010003338">
    <property type="protein sequence ID" value="MFH4978609.1"/>
    <property type="molecule type" value="Genomic_DNA"/>
</dbReference>
<feature type="transmembrane region" description="Helical" evidence="1">
    <location>
        <begin position="45"/>
        <end position="65"/>
    </location>
</feature>
<dbReference type="AlphaFoldDB" id="A0ABD6EKC4"/>
<keyword evidence="1" id="KW-0472">Membrane</keyword>
<name>A0ABD6EKC4_9BILA</name>
<comment type="caution">
    <text evidence="2">The sequence shown here is derived from an EMBL/GenBank/DDBJ whole genome shotgun (WGS) entry which is preliminary data.</text>
</comment>
<keyword evidence="1" id="KW-1133">Transmembrane helix</keyword>
<evidence type="ECO:0000313" key="3">
    <source>
        <dbReference type="Proteomes" id="UP001608902"/>
    </source>
</evidence>
<keyword evidence="3" id="KW-1185">Reference proteome</keyword>
<keyword evidence="1" id="KW-0812">Transmembrane</keyword>
<evidence type="ECO:0000256" key="1">
    <source>
        <dbReference type="SAM" id="Phobius"/>
    </source>
</evidence>
<proteinExistence type="predicted"/>
<evidence type="ECO:0000313" key="2">
    <source>
        <dbReference type="EMBL" id="MFH4978609.1"/>
    </source>
</evidence>
<sequence length="104" mass="11615">MNCFATSFQSAGHFPGAPMQFSSSSIFRILFIIGGYRSPQMSTPMAAFIVCGLALLLESNVVRYFQQTANLRNSTSVARDRNNCFTVWTYTSQTQYASTKNLTF</sequence>
<reference evidence="2 3" key="1">
    <citation type="submission" date="2024-08" db="EMBL/GenBank/DDBJ databases">
        <title>Gnathostoma spinigerum genome.</title>
        <authorList>
            <person name="Gonzalez-Bertolin B."/>
            <person name="Monzon S."/>
            <person name="Zaballos A."/>
            <person name="Jimenez P."/>
            <person name="Dekumyoy P."/>
            <person name="Varona S."/>
            <person name="Cuesta I."/>
            <person name="Sumanam S."/>
            <person name="Adisakwattana P."/>
            <person name="Gasser R.B."/>
            <person name="Hernandez-Gonzalez A."/>
            <person name="Young N.D."/>
            <person name="Perteguer M.J."/>
        </authorList>
    </citation>
    <scope>NUCLEOTIDE SEQUENCE [LARGE SCALE GENOMIC DNA]</scope>
    <source>
        <strain evidence="2">AL3</strain>
        <tissue evidence="2">Liver</tissue>
    </source>
</reference>
<accession>A0ABD6EKC4</accession>
<gene>
    <name evidence="2" type="ORF">AB6A40_005318</name>
</gene>
<organism evidence="2 3">
    <name type="scientific">Gnathostoma spinigerum</name>
    <dbReference type="NCBI Taxonomy" id="75299"/>
    <lineage>
        <taxon>Eukaryota</taxon>
        <taxon>Metazoa</taxon>
        <taxon>Ecdysozoa</taxon>
        <taxon>Nematoda</taxon>
        <taxon>Chromadorea</taxon>
        <taxon>Rhabditida</taxon>
        <taxon>Spirurina</taxon>
        <taxon>Gnathostomatomorpha</taxon>
        <taxon>Gnathostomatoidea</taxon>
        <taxon>Gnathostomatidae</taxon>
        <taxon>Gnathostoma</taxon>
    </lineage>
</organism>
<dbReference type="Proteomes" id="UP001608902">
    <property type="component" value="Unassembled WGS sequence"/>
</dbReference>